<proteinExistence type="inferred from homology"/>
<dbReference type="PANTHER" id="PTHR31272">
    <property type="entry name" value="CYTOCHROME C-TYPE BIOGENESIS PROTEIN HI_1454-RELATED"/>
    <property type="match status" value="1"/>
</dbReference>
<evidence type="ECO:0000256" key="3">
    <source>
        <dbReference type="ARBA" id="ARBA00022692"/>
    </source>
</evidence>
<dbReference type="AlphaFoldDB" id="A0A378Y289"/>
<dbReference type="InterPro" id="IPR051790">
    <property type="entry name" value="Cytochrome_c-biogenesis_DsbD"/>
</dbReference>
<dbReference type="GO" id="GO:0017004">
    <property type="term" value="P:cytochrome complex assembly"/>
    <property type="evidence" value="ECO:0007669"/>
    <property type="project" value="InterPro"/>
</dbReference>
<dbReference type="InterPro" id="IPR003834">
    <property type="entry name" value="Cyt_c_assmbl_TM_dom"/>
</dbReference>
<name>A0A378Y289_PAEPO</name>
<evidence type="ECO:0000259" key="6">
    <source>
        <dbReference type="Pfam" id="PF02683"/>
    </source>
</evidence>
<evidence type="ECO:0000256" key="4">
    <source>
        <dbReference type="ARBA" id="ARBA00022989"/>
    </source>
</evidence>
<keyword evidence="5" id="KW-0472">Membrane</keyword>
<comment type="subcellular location">
    <subcellularLocation>
        <location evidence="1">Membrane</location>
        <topology evidence="1">Multi-pass membrane protein</topology>
    </subcellularLocation>
</comment>
<evidence type="ECO:0000256" key="5">
    <source>
        <dbReference type="ARBA" id="ARBA00023136"/>
    </source>
</evidence>
<dbReference type="Pfam" id="PF02683">
    <property type="entry name" value="DsbD_TM"/>
    <property type="match status" value="1"/>
</dbReference>
<accession>A0A378Y289</accession>
<organism evidence="7 8">
    <name type="scientific">Paenibacillus polymyxa</name>
    <name type="common">Bacillus polymyxa</name>
    <dbReference type="NCBI Taxonomy" id="1406"/>
    <lineage>
        <taxon>Bacteria</taxon>
        <taxon>Bacillati</taxon>
        <taxon>Bacillota</taxon>
        <taxon>Bacilli</taxon>
        <taxon>Bacillales</taxon>
        <taxon>Paenibacillaceae</taxon>
        <taxon>Paenibacillus</taxon>
    </lineage>
</organism>
<evidence type="ECO:0000313" key="8">
    <source>
        <dbReference type="Proteomes" id="UP000254400"/>
    </source>
</evidence>
<dbReference type="EMBL" id="UGSC01000001">
    <property type="protein sequence ID" value="SUA70651.1"/>
    <property type="molecule type" value="Genomic_DNA"/>
</dbReference>
<evidence type="ECO:0000313" key="7">
    <source>
        <dbReference type="EMBL" id="SUA70651.1"/>
    </source>
</evidence>
<protein>
    <submittedName>
        <fullName evidence="7">Cytochrome c-type biogenesis protein ccdA</fullName>
    </submittedName>
</protein>
<evidence type="ECO:0000256" key="2">
    <source>
        <dbReference type="ARBA" id="ARBA00006143"/>
    </source>
</evidence>
<keyword evidence="4" id="KW-1133">Transmembrane helix</keyword>
<comment type="similarity">
    <text evidence="2">Belongs to the DsbD family.</text>
</comment>
<keyword evidence="3" id="KW-0812">Transmembrane</keyword>
<evidence type="ECO:0000256" key="1">
    <source>
        <dbReference type="ARBA" id="ARBA00004141"/>
    </source>
</evidence>
<feature type="domain" description="Cytochrome C biogenesis protein transmembrane" evidence="6">
    <location>
        <begin position="9"/>
        <end position="191"/>
    </location>
</feature>
<reference evidence="7 8" key="1">
    <citation type="submission" date="2018-06" db="EMBL/GenBank/DDBJ databases">
        <authorList>
            <consortium name="Pathogen Informatics"/>
            <person name="Doyle S."/>
        </authorList>
    </citation>
    <scope>NUCLEOTIDE SEQUENCE [LARGE SCALE GENOMIC DNA]</scope>
    <source>
        <strain evidence="7 8">NCTC10343</strain>
    </source>
</reference>
<dbReference type="GO" id="GO:0016020">
    <property type="term" value="C:membrane"/>
    <property type="evidence" value="ECO:0007669"/>
    <property type="project" value="UniProtKB-SubCell"/>
</dbReference>
<sequence length="239" mass="26061">MMSDVNAGLAIVAGLVSFFSPCCLPLYPSYLSYITGMSARELAEGRHRAEVRYRTMGHTLAFVLGFSVVFYSLGASVGLLGEWFANYGDTLRVVAGLLIILMGLVSLGFVRPLFLMREHKLRWTWKPAGYAGSFVIGIGFAAGWSPCIGPMLTAIIALAAVEHHIWFKLITGYALGFAIPFFVLALLAGSVKLSSRYTSILIQIGGMLLVITGGLLVTDHMTDVTLFLQRITPDWMLVM</sequence>
<dbReference type="Proteomes" id="UP000254400">
    <property type="component" value="Unassembled WGS sequence"/>
</dbReference>
<gene>
    <name evidence="7" type="ORF">NCTC10343_03526</name>
</gene>
<dbReference type="PANTHER" id="PTHR31272:SF4">
    <property type="entry name" value="CYTOCHROME C-TYPE BIOGENESIS PROTEIN HI_1454-RELATED"/>
    <property type="match status" value="1"/>
</dbReference>